<feature type="region of interest" description="Disordered" evidence="1">
    <location>
        <begin position="52"/>
        <end position="101"/>
    </location>
</feature>
<name>A0A921R031_SORBI</name>
<accession>A0A921R031</accession>
<evidence type="ECO:0000313" key="2">
    <source>
        <dbReference type="EMBL" id="KAG0531524.1"/>
    </source>
</evidence>
<sequence length="101" mass="10218">MPRGLAHNGRLRRERHWTVEGRQGGGATLANPSLTSCGPMAPSTCAPVVSIDSSIGQGPGAGVGGAGSASVSSNRGRGIAGWWQGSSRGRAPEKEIKGARL</sequence>
<proteinExistence type="predicted"/>
<organism evidence="2 3">
    <name type="scientific">Sorghum bicolor</name>
    <name type="common">Sorghum</name>
    <name type="synonym">Sorghum vulgare</name>
    <dbReference type="NCBI Taxonomy" id="4558"/>
    <lineage>
        <taxon>Eukaryota</taxon>
        <taxon>Viridiplantae</taxon>
        <taxon>Streptophyta</taxon>
        <taxon>Embryophyta</taxon>
        <taxon>Tracheophyta</taxon>
        <taxon>Spermatophyta</taxon>
        <taxon>Magnoliopsida</taxon>
        <taxon>Liliopsida</taxon>
        <taxon>Poales</taxon>
        <taxon>Poaceae</taxon>
        <taxon>PACMAD clade</taxon>
        <taxon>Panicoideae</taxon>
        <taxon>Andropogonodae</taxon>
        <taxon>Andropogoneae</taxon>
        <taxon>Sorghinae</taxon>
        <taxon>Sorghum</taxon>
    </lineage>
</organism>
<reference evidence="2" key="2">
    <citation type="submission" date="2020-10" db="EMBL/GenBank/DDBJ databases">
        <authorList>
            <person name="Cooper E.A."/>
            <person name="Brenton Z.W."/>
            <person name="Flinn B.S."/>
            <person name="Jenkins J."/>
            <person name="Shu S."/>
            <person name="Flowers D."/>
            <person name="Luo F."/>
            <person name="Wang Y."/>
            <person name="Xia P."/>
            <person name="Barry K."/>
            <person name="Daum C."/>
            <person name="Lipzen A."/>
            <person name="Yoshinaga Y."/>
            <person name="Schmutz J."/>
            <person name="Saski C."/>
            <person name="Vermerris W."/>
            <person name="Kresovich S."/>
        </authorList>
    </citation>
    <scope>NUCLEOTIDE SEQUENCE</scope>
</reference>
<dbReference type="AlphaFoldDB" id="A0A921R031"/>
<feature type="compositionally biased region" description="Low complexity" evidence="1">
    <location>
        <begin position="68"/>
        <end position="77"/>
    </location>
</feature>
<dbReference type="Proteomes" id="UP000807115">
    <property type="component" value="Chromosome 4"/>
</dbReference>
<reference evidence="2" key="1">
    <citation type="journal article" date="2019" name="BMC Genomics">
        <title>A new reference genome for Sorghum bicolor reveals high levels of sequence similarity between sweet and grain genotypes: implications for the genetics of sugar metabolism.</title>
        <authorList>
            <person name="Cooper E.A."/>
            <person name="Brenton Z.W."/>
            <person name="Flinn B.S."/>
            <person name="Jenkins J."/>
            <person name="Shu S."/>
            <person name="Flowers D."/>
            <person name="Luo F."/>
            <person name="Wang Y."/>
            <person name="Xia P."/>
            <person name="Barry K."/>
            <person name="Daum C."/>
            <person name="Lipzen A."/>
            <person name="Yoshinaga Y."/>
            <person name="Schmutz J."/>
            <person name="Saski C."/>
            <person name="Vermerris W."/>
            <person name="Kresovich S."/>
        </authorList>
    </citation>
    <scope>NUCLEOTIDE SEQUENCE</scope>
</reference>
<feature type="compositionally biased region" description="Gly residues" evidence="1">
    <location>
        <begin position="57"/>
        <end position="67"/>
    </location>
</feature>
<evidence type="ECO:0000313" key="3">
    <source>
        <dbReference type="Proteomes" id="UP000807115"/>
    </source>
</evidence>
<dbReference type="EMBL" id="CM027683">
    <property type="protein sequence ID" value="KAG0531524.1"/>
    <property type="molecule type" value="Genomic_DNA"/>
</dbReference>
<gene>
    <name evidence="2" type="ORF">BDA96_04G029800</name>
</gene>
<evidence type="ECO:0000256" key="1">
    <source>
        <dbReference type="SAM" id="MobiDB-lite"/>
    </source>
</evidence>
<protein>
    <submittedName>
        <fullName evidence="2">Uncharacterized protein</fullName>
    </submittedName>
</protein>
<feature type="compositionally biased region" description="Basic and acidic residues" evidence="1">
    <location>
        <begin position="90"/>
        <end position="101"/>
    </location>
</feature>
<comment type="caution">
    <text evidence="2">The sequence shown here is derived from an EMBL/GenBank/DDBJ whole genome shotgun (WGS) entry which is preliminary data.</text>
</comment>